<protein>
    <submittedName>
        <fullName evidence="3">Uncharacterized protein</fullName>
    </submittedName>
</protein>
<evidence type="ECO:0000256" key="1">
    <source>
        <dbReference type="ARBA" id="ARBA00022737"/>
    </source>
</evidence>
<sequence length="105" mass="11914">MLLDKGADININTQGGLYDNALCAASQRGYEKVVQMLLDKEADFDAQNGYYGNALCCVASRGGYEKVVQMLLKTKRLILIFRVNIMAMLSTQRHKKVMRKWCRCC</sequence>
<dbReference type="PANTHER" id="PTHR24198">
    <property type="entry name" value="ANKYRIN REPEAT AND PROTEIN KINASE DOMAIN-CONTAINING PROTEIN"/>
    <property type="match status" value="1"/>
</dbReference>
<dbReference type="RefSeq" id="XP_037161432.1">
    <property type="nucleotide sequence ID" value="XM_037311726.1"/>
</dbReference>
<dbReference type="Gene3D" id="1.25.40.20">
    <property type="entry name" value="Ankyrin repeat-containing domain"/>
    <property type="match status" value="1"/>
</dbReference>
<accession>A0A8H6FNX6</accession>
<gene>
    <name evidence="3" type="ORF">HO173_009838</name>
</gene>
<dbReference type="EMBL" id="JACCJC010000052">
    <property type="protein sequence ID" value="KAF6232001.1"/>
    <property type="molecule type" value="Genomic_DNA"/>
</dbReference>
<reference evidence="3 4" key="1">
    <citation type="journal article" date="2020" name="Genomics">
        <title>Complete, high-quality genomes from long-read metagenomic sequencing of two wolf lichen thalli reveals enigmatic genome architecture.</title>
        <authorList>
            <person name="McKenzie S.K."/>
            <person name="Walston R.F."/>
            <person name="Allen J.L."/>
        </authorList>
    </citation>
    <scope>NUCLEOTIDE SEQUENCE [LARGE SCALE GENOMIC DNA]</scope>
    <source>
        <strain evidence="3">WasteWater2</strain>
    </source>
</reference>
<dbReference type="AlphaFoldDB" id="A0A8H6FNX6"/>
<dbReference type="Proteomes" id="UP000578531">
    <property type="component" value="Unassembled WGS sequence"/>
</dbReference>
<dbReference type="Pfam" id="PF12796">
    <property type="entry name" value="Ank_2"/>
    <property type="match status" value="1"/>
</dbReference>
<proteinExistence type="predicted"/>
<dbReference type="InterPro" id="IPR002110">
    <property type="entry name" value="Ankyrin_rpt"/>
</dbReference>
<dbReference type="SMART" id="SM00248">
    <property type="entry name" value="ANK"/>
    <property type="match status" value="2"/>
</dbReference>
<evidence type="ECO:0000313" key="3">
    <source>
        <dbReference type="EMBL" id="KAF6232001.1"/>
    </source>
</evidence>
<dbReference type="SUPFAM" id="SSF48403">
    <property type="entry name" value="Ankyrin repeat"/>
    <property type="match status" value="1"/>
</dbReference>
<dbReference type="GeneID" id="59291487"/>
<evidence type="ECO:0000256" key="2">
    <source>
        <dbReference type="ARBA" id="ARBA00023043"/>
    </source>
</evidence>
<dbReference type="InterPro" id="IPR036770">
    <property type="entry name" value="Ankyrin_rpt-contain_sf"/>
</dbReference>
<evidence type="ECO:0000313" key="4">
    <source>
        <dbReference type="Proteomes" id="UP000578531"/>
    </source>
</evidence>
<dbReference type="OrthoDB" id="4772757at2759"/>
<keyword evidence="1" id="KW-0677">Repeat</keyword>
<keyword evidence="4" id="KW-1185">Reference proteome</keyword>
<comment type="caution">
    <text evidence="3">The sequence shown here is derived from an EMBL/GenBank/DDBJ whole genome shotgun (WGS) entry which is preliminary data.</text>
</comment>
<name>A0A8H6FNX6_9LECA</name>
<organism evidence="3 4">
    <name type="scientific">Letharia columbiana</name>
    <dbReference type="NCBI Taxonomy" id="112416"/>
    <lineage>
        <taxon>Eukaryota</taxon>
        <taxon>Fungi</taxon>
        <taxon>Dikarya</taxon>
        <taxon>Ascomycota</taxon>
        <taxon>Pezizomycotina</taxon>
        <taxon>Lecanoromycetes</taxon>
        <taxon>OSLEUM clade</taxon>
        <taxon>Lecanoromycetidae</taxon>
        <taxon>Lecanorales</taxon>
        <taxon>Lecanorineae</taxon>
        <taxon>Parmeliaceae</taxon>
        <taxon>Letharia</taxon>
    </lineage>
</organism>
<dbReference type="PANTHER" id="PTHR24198:SF165">
    <property type="entry name" value="ANKYRIN REPEAT-CONTAINING PROTEIN-RELATED"/>
    <property type="match status" value="1"/>
</dbReference>
<keyword evidence="2" id="KW-0040">ANK repeat</keyword>